<dbReference type="Proteomes" id="UP000217199">
    <property type="component" value="Unassembled WGS sequence"/>
</dbReference>
<evidence type="ECO:0000256" key="3">
    <source>
        <dbReference type="ARBA" id="ARBA00023274"/>
    </source>
</evidence>
<keyword evidence="2" id="KW-0689">Ribosomal protein</keyword>
<dbReference type="InterPro" id="IPR037147">
    <property type="entry name" value="Ribosomal_bL28_sf"/>
</dbReference>
<evidence type="ECO:0000256" key="1">
    <source>
        <dbReference type="ARBA" id="ARBA00008760"/>
    </source>
</evidence>
<dbReference type="Gene3D" id="2.30.170.40">
    <property type="entry name" value="Ribosomal protein L28/L24"/>
    <property type="match status" value="1"/>
</dbReference>
<dbReference type="STRING" id="2282107.A0A286UE33"/>
<dbReference type="InterPro" id="IPR026569">
    <property type="entry name" value="Ribosomal_bL28"/>
</dbReference>
<organism evidence="6 7">
    <name type="scientific">Pyrrhoderma noxium</name>
    <dbReference type="NCBI Taxonomy" id="2282107"/>
    <lineage>
        <taxon>Eukaryota</taxon>
        <taxon>Fungi</taxon>
        <taxon>Dikarya</taxon>
        <taxon>Basidiomycota</taxon>
        <taxon>Agaricomycotina</taxon>
        <taxon>Agaricomycetes</taxon>
        <taxon>Hymenochaetales</taxon>
        <taxon>Hymenochaetaceae</taxon>
        <taxon>Pyrrhoderma</taxon>
    </lineage>
</organism>
<evidence type="ECO:0000256" key="5">
    <source>
        <dbReference type="SAM" id="MobiDB-lite"/>
    </source>
</evidence>
<reference evidence="6 7" key="1">
    <citation type="journal article" date="2017" name="Mol. Ecol.">
        <title>Comparative and population genomic landscape of Phellinus noxius: A hypervariable fungus causing root rot in trees.</title>
        <authorList>
            <person name="Chung C.L."/>
            <person name="Lee T.J."/>
            <person name="Akiba M."/>
            <person name="Lee H.H."/>
            <person name="Kuo T.H."/>
            <person name="Liu D."/>
            <person name="Ke H.M."/>
            <person name="Yokoi T."/>
            <person name="Roa M.B."/>
            <person name="Lu M.J."/>
            <person name="Chang Y.Y."/>
            <person name="Ann P.J."/>
            <person name="Tsai J.N."/>
            <person name="Chen C.Y."/>
            <person name="Tzean S.S."/>
            <person name="Ota Y."/>
            <person name="Hattori T."/>
            <person name="Sahashi N."/>
            <person name="Liou R.F."/>
            <person name="Kikuchi T."/>
            <person name="Tsai I.J."/>
        </authorList>
    </citation>
    <scope>NUCLEOTIDE SEQUENCE [LARGE SCALE GENOMIC DNA]</scope>
    <source>
        <strain evidence="6 7">FFPRI411160</strain>
    </source>
</reference>
<evidence type="ECO:0000313" key="6">
    <source>
        <dbReference type="EMBL" id="PAV17784.1"/>
    </source>
</evidence>
<keyword evidence="7" id="KW-1185">Reference proteome</keyword>
<dbReference type="PANTHER" id="PTHR13528:SF2">
    <property type="entry name" value="LARGE RIBOSOMAL SUBUNIT PROTEIN BL28M"/>
    <property type="match status" value="1"/>
</dbReference>
<dbReference type="PANTHER" id="PTHR13528">
    <property type="entry name" value="39S RIBOSOMAL PROTEIN L28, MITOCHONDRIAL"/>
    <property type="match status" value="1"/>
</dbReference>
<proteinExistence type="inferred from homology"/>
<dbReference type="AlphaFoldDB" id="A0A286UE33"/>
<comment type="caution">
    <text evidence="6">The sequence shown here is derived from an EMBL/GenBank/DDBJ whole genome shotgun (WGS) entry which is preliminary data.</text>
</comment>
<dbReference type="Pfam" id="PF00830">
    <property type="entry name" value="Ribosomal_L28"/>
    <property type="match status" value="1"/>
</dbReference>
<dbReference type="InParanoid" id="A0A286UE33"/>
<evidence type="ECO:0000256" key="4">
    <source>
        <dbReference type="ARBA" id="ARBA00035269"/>
    </source>
</evidence>
<dbReference type="EMBL" id="NBII01000006">
    <property type="protein sequence ID" value="PAV17784.1"/>
    <property type="molecule type" value="Genomic_DNA"/>
</dbReference>
<accession>A0A286UE33</accession>
<name>A0A286UE33_9AGAM</name>
<sequence length="161" mass="17886">MLPSLPLLGQLASQPFKRSQTGLFHGKLIQFGNNVPFSKKKTRRTWLPNIQQKGLRSEVLNREFTLKVTTKALKTIKKLGGLDQYVLRTPSDILGPEGMRIRIKIRDTIAAQEAERDAKLRFEAEIAELRTKVLAETNVNAAEESVASSAAETSPSKDATL</sequence>
<evidence type="ECO:0000256" key="2">
    <source>
        <dbReference type="ARBA" id="ARBA00022980"/>
    </source>
</evidence>
<dbReference type="FunCoup" id="A0A286UE33">
    <property type="interactions" value="121"/>
</dbReference>
<keyword evidence="3" id="KW-0687">Ribonucleoprotein</keyword>
<dbReference type="FunFam" id="2.30.170.40:FF:000003">
    <property type="entry name" value="54S ribosomal protein L24"/>
    <property type="match status" value="1"/>
</dbReference>
<dbReference type="HAMAP" id="MF_00373">
    <property type="entry name" value="Ribosomal_bL28"/>
    <property type="match status" value="1"/>
</dbReference>
<dbReference type="OrthoDB" id="361870at2759"/>
<dbReference type="SUPFAM" id="SSF143800">
    <property type="entry name" value="L28p-like"/>
    <property type="match status" value="1"/>
</dbReference>
<evidence type="ECO:0000313" key="7">
    <source>
        <dbReference type="Proteomes" id="UP000217199"/>
    </source>
</evidence>
<comment type="similarity">
    <text evidence="1">Belongs to the bacterial ribosomal protein bL28 family.</text>
</comment>
<protein>
    <recommendedName>
        <fullName evidence="4">Large ribosomal subunit protein bL28m</fullName>
    </recommendedName>
</protein>
<dbReference type="InterPro" id="IPR034704">
    <property type="entry name" value="Ribosomal_bL28/bL31-like_sf"/>
</dbReference>
<gene>
    <name evidence="6" type="ORF">PNOK_0627000</name>
</gene>
<dbReference type="GO" id="GO:0003735">
    <property type="term" value="F:structural constituent of ribosome"/>
    <property type="evidence" value="ECO:0007669"/>
    <property type="project" value="InterPro"/>
</dbReference>
<feature type="region of interest" description="Disordered" evidence="5">
    <location>
        <begin position="142"/>
        <end position="161"/>
    </location>
</feature>
<dbReference type="GO" id="GO:0005762">
    <property type="term" value="C:mitochondrial large ribosomal subunit"/>
    <property type="evidence" value="ECO:0007669"/>
    <property type="project" value="TreeGrafter"/>
</dbReference>